<dbReference type="AlphaFoldDB" id="A0A382RKN2"/>
<gene>
    <name evidence="1" type="ORF">METZ01_LOCUS350402</name>
</gene>
<feature type="non-terminal residue" evidence="1">
    <location>
        <position position="320"/>
    </location>
</feature>
<reference evidence="1" key="1">
    <citation type="submission" date="2018-05" db="EMBL/GenBank/DDBJ databases">
        <authorList>
            <person name="Lanie J.A."/>
            <person name="Ng W.-L."/>
            <person name="Kazmierczak K.M."/>
            <person name="Andrzejewski T.M."/>
            <person name="Davidsen T.M."/>
            <person name="Wayne K.J."/>
            <person name="Tettelin H."/>
            <person name="Glass J.I."/>
            <person name="Rusch D."/>
            <person name="Podicherti R."/>
            <person name="Tsui H.-C.T."/>
            <person name="Winkler M.E."/>
        </authorList>
    </citation>
    <scope>NUCLEOTIDE SEQUENCE</scope>
</reference>
<dbReference type="EMBL" id="UINC01122005">
    <property type="protein sequence ID" value="SVC97548.1"/>
    <property type="molecule type" value="Genomic_DNA"/>
</dbReference>
<feature type="non-terminal residue" evidence="1">
    <location>
        <position position="1"/>
    </location>
</feature>
<organism evidence="1">
    <name type="scientific">marine metagenome</name>
    <dbReference type="NCBI Taxonomy" id="408172"/>
    <lineage>
        <taxon>unclassified sequences</taxon>
        <taxon>metagenomes</taxon>
        <taxon>ecological metagenomes</taxon>
    </lineage>
</organism>
<protein>
    <submittedName>
        <fullName evidence="1">Uncharacterized protein</fullName>
    </submittedName>
</protein>
<name>A0A382RKN2_9ZZZZ</name>
<evidence type="ECO:0000313" key="1">
    <source>
        <dbReference type="EMBL" id="SVC97548.1"/>
    </source>
</evidence>
<sequence length="320" mass="31810">ADPGAGAVVANNVIDTVTVTTANVTAGELPASGSSGHMVESGGNVLTFLLSYKAATDVGGLVALTQTASSGLASTASITRSVTATHYDQYGDAFPGGTVVFTSVNHMPTGISCTAGSGDICTTIAAHGLSAGDDFGIIDTGALRSTGSSPVIATSAVTGYTVLAAASTTTFTVAGDNAATVVFTTASTAADPAIITTTSFASASRTANSAGVATYSWADTESTSGVDIVTATPSAGTAASVKYYRLAAPSDVIEIGDGDVNRDEGSETNFGCVEFDAVGQDYIVVKMLDTDASDPIISYMQFTYDSNDHFGTAGGAAADL</sequence>
<proteinExistence type="predicted"/>
<accession>A0A382RKN2</accession>